<keyword evidence="4 11" id="KW-0863">Zinc-finger</keyword>
<dbReference type="GO" id="GO:0031965">
    <property type="term" value="C:nuclear membrane"/>
    <property type="evidence" value="ECO:0007669"/>
    <property type="project" value="UniProtKB-SubCell"/>
</dbReference>
<feature type="compositionally biased region" description="Polar residues" evidence="12">
    <location>
        <begin position="129"/>
        <end position="139"/>
    </location>
</feature>
<protein>
    <recommendedName>
        <fullName evidence="9">Nucleoporin NUP42</fullName>
    </recommendedName>
    <alternativeName>
        <fullName evidence="10">Nucleoporin-like protein 2</fullName>
    </alternativeName>
</protein>
<feature type="compositionally biased region" description="Gly residues" evidence="12">
    <location>
        <begin position="95"/>
        <end position="111"/>
    </location>
</feature>
<dbReference type="Bgee" id="ENSELUG00000015600">
    <property type="expression patterns" value="Expressed in ovary and 15 other cell types or tissues"/>
</dbReference>
<keyword evidence="6" id="KW-0509">mRNA transport</keyword>
<dbReference type="Proteomes" id="UP000265140">
    <property type="component" value="Chromosome 10"/>
</dbReference>
<keyword evidence="5 11" id="KW-0862">Zinc</keyword>
<dbReference type="PROSITE" id="PS50103">
    <property type="entry name" value="ZF_C3H1"/>
    <property type="match status" value="1"/>
</dbReference>
<keyword evidence="6" id="KW-0813">Transport</keyword>
<dbReference type="OrthoDB" id="20729at2759"/>
<feature type="zinc finger region" description="C3H1-type" evidence="11">
    <location>
        <begin position="1"/>
        <end position="25"/>
    </location>
</feature>
<dbReference type="InterPro" id="IPR000571">
    <property type="entry name" value="Znf_CCCH"/>
</dbReference>
<evidence type="ECO:0000256" key="3">
    <source>
        <dbReference type="ARBA" id="ARBA00022723"/>
    </source>
</evidence>
<dbReference type="FunCoup" id="A0A3P8YHT7">
    <property type="interactions" value="687"/>
</dbReference>
<dbReference type="AlphaFoldDB" id="A0A3P8YHT7"/>
<evidence type="ECO:0000256" key="2">
    <source>
        <dbReference type="ARBA" id="ARBA00004567"/>
    </source>
</evidence>
<dbReference type="InterPro" id="IPR051767">
    <property type="entry name" value="Nucleoporin_NUP42"/>
</dbReference>
<evidence type="ECO:0000256" key="9">
    <source>
        <dbReference type="ARBA" id="ARBA00039886"/>
    </source>
</evidence>
<keyword evidence="7" id="KW-0539">Nucleus</keyword>
<organism evidence="14 15">
    <name type="scientific">Esox lucius</name>
    <name type="common">Northern pike</name>
    <dbReference type="NCBI Taxonomy" id="8010"/>
    <lineage>
        <taxon>Eukaryota</taxon>
        <taxon>Metazoa</taxon>
        <taxon>Chordata</taxon>
        <taxon>Craniata</taxon>
        <taxon>Vertebrata</taxon>
        <taxon>Euteleostomi</taxon>
        <taxon>Actinopterygii</taxon>
        <taxon>Neopterygii</taxon>
        <taxon>Teleostei</taxon>
        <taxon>Protacanthopterygii</taxon>
        <taxon>Esociformes</taxon>
        <taxon>Esocidae</taxon>
        <taxon>Esox</taxon>
    </lineage>
</organism>
<keyword evidence="6" id="KW-0906">Nuclear pore complex</keyword>
<dbReference type="GO" id="GO:0005643">
    <property type="term" value="C:nuclear pore"/>
    <property type="evidence" value="ECO:0007669"/>
    <property type="project" value="UniProtKB-SubCell"/>
</dbReference>
<name>A0A3P8YHT7_ESOLU</name>
<evidence type="ECO:0000256" key="12">
    <source>
        <dbReference type="SAM" id="MobiDB-lite"/>
    </source>
</evidence>
<reference evidence="14" key="2">
    <citation type="submission" date="2020-02" db="EMBL/GenBank/DDBJ databases">
        <title>Esox lucius (northern pike) genome, fEsoLuc1, primary haplotype.</title>
        <authorList>
            <person name="Myers G."/>
            <person name="Karagic N."/>
            <person name="Meyer A."/>
            <person name="Pippel M."/>
            <person name="Reichard M."/>
            <person name="Winkler S."/>
            <person name="Tracey A."/>
            <person name="Sims Y."/>
            <person name="Howe K."/>
            <person name="Rhie A."/>
            <person name="Formenti G."/>
            <person name="Durbin R."/>
            <person name="Fedrigo O."/>
            <person name="Jarvis E.D."/>
        </authorList>
    </citation>
    <scope>NUCLEOTIDE SEQUENCE [LARGE SCALE GENOMIC DNA]</scope>
</reference>
<keyword evidence="15" id="KW-1185">Reference proteome</keyword>
<reference evidence="14" key="4">
    <citation type="submission" date="2025-09" db="UniProtKB">
        <authorList>
            <consortium name="Ensembl"/>
        </authorList>
    </citation>
    <scope>IDENTIFICATION</scope>
</reference>
<dbReference type="RefSeq" id="XP_010898247.2">
    <property type="nucleotide sequence ID" value="XM_010899945.5"/>
</dbReference>
<feature type="compositionally biased region" description="Polar residues" evidence="12">
    <location>
        <begin position="68"/>
        <end position="85"/>
    </location>
</feature>
<comment type="subcellular location">
    <subcellularLocation>
        <location evidence="1">Nucleus membrane</location>
        <topology evidence="1">Peripheral membrane protein</topology>
        <orientation evidence="1">Cytoplasmic side</orientation>
    </subcellularLocation>
    <subcellularLocation>
        <location evidence="2">Nucleus</location>
        <location evidence="2">Nuclear pore complex</location>
    </subcellularLocation>
</comment>
<sequence length="454" mass="46291">MTVCNFWMQGRCRYGDKCWNEHPRGGGGGTGGRSGGGGEYNSRPPQQSNRGGGGSGGGFGNRVWVNPAQKSGGNYVQPSSFSQIQVGDVWDRGGNEGGGGENSWGRGGGGRDNQVKSSNFSFAASSPNQNRFSVLSPQRSFDKAGRGGAGDDNEKHLETIQKDMEIWETSGQWVLSCYSVLKATISGFTELCPEELRLEYYNTKASGDLQGYASAVNQLVNQWRSRVQELRAMNGPTRAAMLAELDNPAPQAASGSFGSTPVTGFGSSAPTVFEIDSRAPTPAQNTTSTFSFAAPTTGVFVSASPQPAPTSFSSAGVPAFGATASTSAPSAAGFSFAAPAVSKDSSTTGFGASSLGASVSASGFSFASTATSGAGGFGGGGFAGAAPVAVSGFGKASGGFGFMAVETAVTGGAVGGLFTPQSELTADELKEFESKRFTLGQIPLRPPPAGMLVV</sequence>
<evidence type="ECO:0000256" key="7">
    <source>
        <dbReference type="ARBA" id="ARBA00023242"/>
    </source>
</evidence>
<dbReference type="InterPro" id="IPR041367">
    <property type="entry name" value="Znf-CCCH_4"/>
</dbReference>
<feature type="region of interest" description="Disordered" evidence="12">
    <location>
        <begin position="18"/>
        <end position="154"/>
    </location>
</feature>
<evidence type="ECO:0000313" key="14">
    <source>
        <dbReference type="Ensembl" id="ENSELUP00000015681.2"/>
    </source>
</evidence>
<dbReference type="InParanoid" id="A0A3P8YHT7"/>
<reference evidence="15" key="1">
    <citation type="journal article" date="2014" name="PLoS ONE">
        <title>The genome and linkage map of the northern pike (Esox lucius): conserved synteny revealed between the salmonid sister group and the Neoteleostei.</title>
        <authorList>
            <person name="Rondeau E.B."/>
            <person name="Minkley D.R."/>
            <person name="Leong J.S."/>
            <person name="Messmer A.M."/>
            <person name="Jantzen J.R."/>
            <person name="von Schalburg K.R."/>
            <person name="Lemon C."/>
            <person name="Bird N.H."/>
            <person name="Koop B.F."/>
        </authorList>
    </citation>
    <scope>NUCLEOTIDE SEQUENCE</scope>
</reference>
<feature type="compositionally biased region" description="Low complexity" evidence="12">
    <location>
        <begin position="117"/>
        <end position="128"/>
    </location>
</feature>
<feature type="compositionally biased region" description="Gly residues" evidence="12">
    <location>
        <begin position="25"/>
        <end position="39"/>
    </location>
</feature>
<feature type="domain" description="C3H1-type" evidence="13">
    <location>
        <begin position="1"/>
        <end position="25"/>
    </location>
</feature>
<dbReference type="GeneTree" id="ENSGT00390000000118"/>
<evidence type="ECO:0000256" key="10">
    <source>
        <dbReference type="ARBA" id="ARBA00042384"/>
    </source>
</evidence>
<dbReference type="STRING" id="8010.ENSELUP00000015681"/>
<dbReference type="GO" id="GO:0008270">
    <property type="term" value="F:zinc ion binding"/>
    <property type="evidence" value="ECO:0007669"/>
    <property type="project" value="UniProtKB-KW"/>
</dbReference>
<evidence type="ECO:0000256" key="1">
    <source>
        <dbReference type="ARBA" id="ARBA00004335"/>
    </source>
</evidence>
<accession>A0A3P8YHT7</accession>
<evidence type="ECO:0000256" key="11">
    <source>
        <dbReference type="PROSITE-ProRule" id="PRU00723"/>
    </source>
</evidence>
<evidence type="ECO:0000256" key="4">
    <source>
        <dbReference type="ARBA" id="ARBA00022771"/>
    </source>
</evidence>
<dbReference type="PANTHER" id="PTHR46527:SF1">
    <property type="entry name" value="NUCLEOPORIN NUP42"/>
    <property type="match status" value="1"/>
</dbReference>
<gene>
    <name evidence="14" type="primary">NUP42</name>
</gene>
<evidence type="ECO:0000256" key="5">
    <source>
        <dbReference type="ARBA" id="ARBA00022833"/>
    </source>
</evidence>
<evidence type="ECO:0000313" key="15">
    <source>
        <dbReference type="Proteomes" id="UP000265140"/>
    </source>
</evidence>
<evidence type="ECO:0000259" key="13">
    <source>
        <dbReference type="PROSITE" id="PS50103"/>
    </source>
</evidence>
<dbReference type="OMA" id="CHNEHFD"/>
<dbReference type="Ensembl" id="ENSELUT00000024889.3">
    <property type="protein sequence ID" value="ENSELUP00000015681.2"/>
    <property type="gene ID" value="ENSELUG00000015600.3"/>
</dbReference>
<keyword evidence="6" id="KW-0653">Protein transport</keyword>
<dbReference type="Pfam" id="PF18044">
    <property type="entry name" value="zf-CCCH_4"/>
    <property type="match status" value="1"/>
</dbReference>
<evidence type="ECO:0000256" key="6">
    <source>
        <dbReference type="ARBA" id="ARBA00023132"/>
    </source>
</evidence>
<proteinExistence type="predicted"/>
<comment type="function">
    <text evidence="8">Required for the export of mRNAs containing poly(A) tails from the nucleus into the cytoplasm.</text>
</comment>
<feature type="compositionally biased region" description="Gly residues" evidence="12">
    <location>
        <begin position="50"/>
        <end position="60"/>
    </location>
</feature>
<reference evidence="14" key="3">
    <citation type="submission" date="2025-08" db="UniProtKB">
        <authorList>
            <consortium name="Ensembl"/>
        </authorList>
    </citation>
    <scope>IDENTIFICATION</scope>
</reference>
<dbReference type="SMART" id="SM00356">
    <property type="entry name" value="ZnF_C3H1"/>
    <property type="match status" value="1"/>
</dbReference>
<keyword evidence="3 11" id="KW-0479">Metal-binding</keyword>
<dbReference type="GeneID" id="105027724"/>
<evidence type="ECO:0000256" key="8">
    <source>
        <dbReference type="ARBA" id="ARBA00037262"/>
    </source>
</evidence>
<keyword evidence="6" id="KW-0811">Translocation</keyword>
<dbReference type="PANTHER" id="PTHR46527">
    <property type="entry name" value="NUCLEOPORIN-LIKE PROTEIN 2"/>
    <property type="match status" value="1"/>
</dbReference>